<dbReference type="HAMAP" id="MF_00454">
    <property type="entry name" value="FluC"/>
    <property type="match status" value="1"/>
</dbReference>
<evidence type="ECO:0000256" key="3">
    <source>
        <dbReference type="ARBA" id="ARBA00022519"/>
    </source>
</evidence>
<comment type="catalytic activity">
    <reaction evidence="11">
        <text>fluoride(in) = fluoride(out)</text>
        <dbReference type="Rhea" id="RHEA:76159"/>
        <dbReference type="ChEBI" id="CHEBI:17051"/>
    </reaction>
    <physiologicalReaction direction="left-to-right" evidence="11">
        <dbReference type="Rhea" id="RHEA:76160"/>
    </physiologicalReaction>
</comment>
<evidence type="ECO:0000256" key="8">
    <source>
        <dbReference type="ARBA" id="ARBA00023136"/>
    </source>
</evidence>
<evidence type="ECO:0000256" key="11">
    <source>
        <dbReference type="ARBA" id="ARBA00035585"/>
    </source>
</evidence>
<organism evidence="13 14">
    <name type="scientific">Vogesella indigofera</name>
    <name type="common">Pseudomonas indigofera</name>
    <dbReference type="NCBI Taxonomy" id="45465"/>
    <lineage>
        <taxon>Bacteria</taxon>
        <taxon>Pseudomonadati</taxon>
        <taxon>Pseudomonadota</taxon>
        <taxon>Betaproteobacteria</taxon>
        <taxon>Neisseriales</taxon>
        <taxon>Chromobacteriaceae</taxon>
        <taxon>Vogesella</taxon>
    </lineage>
</organism>
<proteinExistence type="inferred from homology"/>
<accession>A0A495B3G5</accession>
<feature type="transmembrane region" description="Helical" evidence="12">
    <location>
        <begin position="99"/>
        <end position="124"/>
    </location>
</feature>
<evidence type="ECO:0000256" key="6">
    <source>
        <dbReference type="ARBA" id="ARBA00023053"/>
    </source>
</evidence>
<dbReference type="NCBIfam" id="TIGR00494">
    <property type="entry name" value="crcB"/>
    <property type="match status" value="1"/>
</dbReference>
<feature type="binding site" evidence="12">
    <location>
        <position position="78"/>
    </location>
    <ligand>
        <name>Na(+)</name>
        <dbReference type="ChEBI" id="CHEBI:29101"/>
        <note>structural</note>
    </ligand>
</feature>
<feature type="transmembrane region" description="Helical" evidence="12">
    <location>
        <begin position="39"/>
        <end position="57"/>
    </location>
</feature>
<keyword evidence="9 12" id="KW-0407">Ion channel</keyword>
<reference evidence="13 14" key="1">
    <citation type="submission" date="2018-10" db="EMBL/GenBank/DDBJ databases">
        <title>Genomic Encyclopedia of Type Strains, Phase IV (KMG-IV): sequencing the most valuable type-strain genomes for metagenomic binning, comparative biology and taxonomic classification.</title>
        <authorList>
            <person name="Goeker M."/>
        </authorList>
    </citation>
    <scope>NUCLEOTIDE SEQUENCE [LARGE SCALE GENOMIC DNA]</scope>
    <source>
        <strain evidence="13 14">DSM 3303</strain>
    </source>
</reference>
<keyword evidence="12" id="KW-0813">Transport</keyword>
<evidence type="ECO:0000256" key="4">
    <source>
        <dbReference type="ARBA" id="ARBA00022692"/>
    </source>
</evidence>
<evidence type="ECO:0000256" key="9">
    <source>
        <dbReference type="ARBA" id="ARBA00023303"/>
    </source>
</evidence>
<keyword evidence="2 12" id="KW-1003">Cell membrane</keyword>
<dbReference type="EMBL" id="RBID01000017">
    <property type="protein sequence ID" value="RKQ55511.1"/>
    <property type="molecule type" value="Genomic_DNA"/>
</dbReference>
<comment type="function">
    <text evidence="12">Fluoride-specific ion channel. Important for reducing fluoride concentration in the cell, thus reducing its toxicity.</text>
</comment>
<dbReference type="Proteomes" id="UP000279384">
    <property type="component" value="Unassembled WGS sequence"/>
</dbReference>
<evidence type="ECO:0000256" key="12">
    <source>
        <dbReference type="HAMAP-Rule" id="MF_00454"/>
    </source>
</evidence>
<dbReference type="GO" id="GO:0046872">
    <property type="term" value="F:metal ion binding"/>
    <property type="evidence" value="ECO:0007669"/>
    <property type="project" value="UniProtKB-KW"/>
</dbReference>
<evidence type="ECO:0000256" key="10">
    <source>
        <dbReference type="ARBA" id="ARBA00035120"/>
    </source>
</evidence>
<dbReference type="AlphaFoldDB" id="A0A495B3G5"/>
<keyword evidence="5 12" id="KW-1133">Transmembrane helix</keyword>
<comment type="similarity">
    <text evidence="10 12">Belongs to the fluoride channel Fluc/FEX (TC 1.A.43) family.</text>
</comment>
<comment type="caution">
    <text evidence="13">The sequence shown here is derived from an EMBL/GenBank/DDBJ whole genome shotgun (WGS) entry which is preliminary data.</text>
</comment>
<evidence type="ECO:0000256" key="7">
    <source>
        <dbReference type="ARBA" id="ARBA00023065"/>
    </source>
</evidence>
<protein>
    <recommendedName>
        <fullName evidence="12">Fluoride-specific ion channel FluC</fullName>
    </recommendedName>
</protein>
<keyword evidence="3" id="KW-0997">Cell inner membrane</keyword>
<name>A0A495B3G5_VOGIN</name>
<dbReference type="Pfam" id="PF02537">
    <property type="entry name" value="CRCB"/>
    <property type="match status" value="1"/>
</dbReference>
<dbReference type="RefSeq" id="WP_120811736.1">
    <property type="nucleotide sequence ID" value="NZ_RBID01000017.1"/>
</dbReference>
<dbReference type="PANTHER" id="PTHR28259">
    <property type="entry name" value="FLUORIDE EXPORT PROTEIN 1-RELATED"/>
    <property type="match status" value="1"/>
</dbReference>
<dbReference type="GO" id="GO:0005886">
    <property type="term" value="C:plasma membrane"/>
    <property type="evidence" value="ECO:0007669"/>
    <property type="project" value="UniProtKB-SubCell"/>
</dbReference>
<dbReference type="InterPro" id="IPR003691">
    <property type="entry name" value="FluC"/>
</dbReference>
<feature type="transmembrane region" description="Helical" evidence="12">
    <location>
        <begin position="69"/>
        <end position="93"/>
    </location>
</feature>
<keyword evidence="8 12" id="KW-0472">Membrane</keyword>
<keyword evidence="6 12" id="KW-0915">Sodium</keyword>
<evidence type="ECO:0000256" key="1">
    <source>
        <dbReference type="ARBA" id="ARBA00004651"/>
    </source>
</evidence>
<sequence>MIKSVVAIASGAVLGALLRWSFAAQLNRLFPAIPPGTVVANWLGAYLVGLIAGLFVANPHWLPEWRLFIFTGFLGALTTFSTFSLEVVSLLQLQRYGTALLAVSLHLFGSLLLTIAGFATVRWLG</sequence>
<evidence type="ECO:0000313" key="13">
    <source>
        <dbReference type="EMBL" id="RKQ55511.1"/>
    </source>
</evidence>
<feature type="binding site" evidence="12">
    <location>
        <position position="75"/>
    </location>
    <ligand>
        <name>Na(+)</name>
        <dbReference type="ChEBI" id="CHEBI:29101"/>
        <note>structural</note>
    </ligand>
</feature>
<dbReference type="PANTHER" id="PTHR28259:SF1">
    <property type="entry name" value="FLUORIDE EXPORT PROTEIN 1-RELATED"/>
    <property type="match status" value="1"/>
</dbReference>
<evidence type="ECO:0000256" key="5">
    <source>
        <dbReference type="ARBA" id="ARBA00022989"/>
    </source>
</evidence>
<comment type="activity regulation">
    <text evidence="12">Na(+) is not transported, but it plays an essential structural role and its presence is essential for fluoride channel function.</text>
</comment>
<dbReference type="GO" id="GO:0140114">
    <property type="term" value="P:cellular detoxification of fluoride"/>
    <property type="evidence" value="ECO:0007669"/>
    <property type="project" value="UniProtKB-UniRule"/>
</dbReference>
<keyword evidence="7 12" id="KW-0406">Ion transport</keyword>
<evidence type="ECO:0000313" key="14">
    <source>
        <dbReference type="Proteomes" id="UP000279384"/>
    </source>
</evidence>
<comment type="subcellular location">
    <subcellularLocation>
        <location evidence="1 12">Cell membrane</location>
        <topology evidence="1 12">Multi-pass membrane protein</topology>
    </subcellularLocation>
</comment>
<gene>
    <name evidence="12" type="primary">fluC</name>
    <name evidence="12" type="synonym">crcB</name>
    <name evidence="13" type="ORF">C8E02_2897</name>
</gene>
<keyword evidence="4 12" id="KW-0812">Transmembrane</keyword>
<dbReference type="GO" id="GO:0062054">
    <property type="term" value="F:fluoride channel activity"/>
    <property type="evidence" value="ECO:0007669"/>
    <property type="project" value="UniProtKB-UniRule"/>
</dbReference>
<dbReference type="NCBIfam" id="NF010792">
    <property type="entry name" value="PRK14196.1"/>
    <property type="match status" value="1"/>
</dbReference>
<keyword evidence="12" id="KW-0479">Metal-binding</keyword>
<evidence type="ECO:0000256" key="2">
    <source>
        <dbReference type="ARBA" id="ARBA00022475"/>
    </source>
</evidence>